<protein>
    <submittedName>
        <fullName evidence="5">Lsr2 family protein</fullName>
    </submittedName>
</protein>
<dbReference type="Gene3D" id="4.10.320.10">
    <property type="entry name" value="E3-binding domain"/>
    <property type="match status" value="1"/>
</dbReference>
<keyword evidence="1" id="KW-0238">DNA-binding</keyword>
<proteinExistence type="predicted"/>
<dbReference type="GO" id="GO:0003677">
    <property type="term" value="F:DNA binding"/>
    <property type="evidence" value="ECO:0007669"/>
    <property type="project" value="UniProtKB-KW"/>
</dbReference>
<feature type="compositionally biased region" description="Basic and acidic residues" evidence="2">
    <location>
        <begin position="66"/>
        <end position="79"/>
    </location>
</feature>
<evidence type="ECO:0000259" key="3">
    <source>
        <dbReference type="Pfam" id="PF11774"/>
    </source>
</evidence>
<feature type="domain" description="Lsr2 DNA-binding" evidence="4">
    <location>
        <begin position="74"/>
        <end position="108"/>
    </location>
</feature>
<name>A0A975PBH7_9MICC</name>
<dbReference type="EMBL" id="CP076456">
    <property type="protein sequence ID" value="QWQ34665.1"/>
    <property type="molecule type" value="Genomic_DNA"/>
</dbReference>
<evidence type="ECO:0000313" key="5">
    <source>
        <dbReference type="EMBL" id="QWQ34665.1"/>
    </source>
</evidence>
<dbReference type="KEGG" id="asun:KG104_08770"/>
<dbReference type="InterPro" id="IPR042261">
    <property type="entry name" value="Lsr2-like_dimerization"/>
</dbReference>
<reference evidence="5" key="1">
    <citation type="submission" date="2021-06" db="EMBL/GenBank/DDBJ databases">
        <title>Novel species in genus Arthrobacter.</title>
        <authorList>
            <person name="Zhang G."/>
        </authorList>
    </citation>
    <scope>NUCLEOTIDE SEQUENCE</scope>
    <source>
        <strain evidence="5">Zg-ZUI122</strain>
    </source>
</reference>
<dbReference type="InterPro" id="IPR024412">
    <property type="entry name" value="Lsr2_dim_dom"/>
</dbReference>
<dbReference type="Pfam" id="PF11774">
    <property type="entry name" value="Lsr2"/>
    <property type="match status" value="1"/>
</dbReference>
<gene>
    <name evidence="5" type="ORF">KG104_08770</name>
</gene>
<dbReference type="Gene3D" id="3.30.60.230">
    <property type="entry name" value="Lsr2, dimerization domain"/>
    <property type="match status" value="1"/>
</dbReference>
<dbReference type="RefSeq" id="WP_104054379.1">
    <property type="nucleotide sequence ID" value="NZ_CP076456.1"/>
</dbReference>
<dbReference type="Proteomes" id="UP000680588">
    <property type="component" value="Chromosome"/>
</dbReference>
<dbReference type="GO" id="GO:0016746">
    <property type="term" value="F:acyltransferase activity"/>
    <property type="evidence" value="ECO:0007669"/>
    <property type="project" value="InterPro"/>
</dbReference>
<dbReference type="InterPro" id="IPR055370">
    <property type="entry name" value="Lsr2_DNA-bd"/>
</dbReference>
<accession>A0A975PBH7</accession>
<dbReference type="Pfam" id="PF23359">
    <property type="entry name" value="Lsr2_DNA-bd"/>
    <property type="match status" value="1"/>
</dbReference>
<keyword evidence="6" id="KW-1185">Reference proteome</keyword>
<evidence type="ECO:0000256" key="1">
    <source>
        <dbReference type="ARBA" id="ARBA00023125"/>
    </source>
</evidence>
<dbReference type="InterPro" id="IPR036625">
    <property type="entry name" value="E3-bd_dom_sf"/>
</dbReference>
<evidence type="ECO:0000256" key="2">
    <source>
        <dbReference type="SAM" id="MobiDB-lite"/>
    </source>
</evidence>
<dbReference type="AlphaFoldDB" id="A0A975PBH7"/>
<evidence type="ECO:0000313" key="6">
    <source>
        <dbReference type="Proteomes" id="UP000680588"/>
    </source>
</evidence>
<organism evidence="5 6">
    <name type="scientific">Arthrobacter sunyaminii</name>
    <dbReference type="NCBI Taxonomy" id="2816859"/>
    <lineage>
        <taxon>Bacteria</taxon>
        <taxon>Bacillati</taxon>
        <taxon>Actinomycetota</taxon>
        <taxon>Actinomycetes</taxon>
        <taxon>Micrococcales</taxon>
        <taxon>Micrococcaceae</taxon>
        <taxon>Arthrobacter</taxon>
    </lineage>
</organism>
<sequence>MAQKTQVLLIDDLTGEDAQETVKVGLDGAQYEVDLTSEHAAELREKLSPYISSGRRLRGGSSGRSSRRDSAPRSDNSRMIREWAVANGYKPSARGRISQEIRDAYNAAQS</sequence>
<feature type="region of interest" description="Disordered" evidence="2">
    <location>
        <begin position="51"/>
        <end position="79"/>
    </location>
</feature>
<feature type="domain" description="Lsr2 dimerization" evidence="3">
    <location>
        <begin position="1"/>
        <end position="57"/>
    </location>
</feature>
<evidence type="ECO:0000259" key="4">
    <source>
        <dbReference type="Pfam" id="PF23359"/>
    </source>
</evidence>